<feature type="transmembrane region" description="Helical" evidence="1">
    <location>
        <begin position="7"/>
        <end position="29"/>
    </location>
</feature>
<feature type="transmembrane region" description="Helical" evidence="1">
    <location>
        <begin position="141"/>
        <end position="160"/>
    </location>
</feature>
<feature type="transmembrane region" description="Helical" evidence="1">
    <location>
        <begin position="35"/>
        <end position="55"/>
    </location>
</feature>
<sequence length="224" mass="24019">MSQTPVQVWRIVATGALFVAWAIAAHLGSAGVGSAGFNAGVAVIPLFVALGALLWQARSLAVLLGGLAVALAAVVWAWPQLRDNVPGLYYLQHLGSHLALGVLFGKTLWGPGDALITGMARHIFGNGISERKVRYTRQVTAAWAVYFFANALVSTGLFLWAPLEVWSIHANLLTGPLIALMFLGEHLVRKRMLPVHERPSIVSVVRAYRQRTGQAASGEPASRP</sequence>
<reference evidence="2" key="1">
    <citation type="submission" date="2013-01" db="EMBL/GenBank/DDBJ databases">
        <title>Genome draft of Hydrogenophaga taeniospiralis 2K1.</title>
        <authorList>
            <person name="Gomila M."/>
            <person name="Lalucat J."/>
        </authorList>
    </citation>
    <scope>NUCLEOTIDE SEQUENCE</scope>
    <source>
        <strain evidence="2">CCUG 15921</strain>
    </source>
</reference>
<dbReference type="EMBL" id="AOGK01000015">
    <property type="protein sequence ID" value="MDG5976956.1"/>
    <property type="molecule type" value="Genomic_DNA"/>
</dbReference>
<evidence type="ECO:0000256" key="1">
    <source>
        <dbReference type="SAM" id="Phobius"/>
    </source>
</evidence>
<evidence type="ECO:0000313" key="3">
    <source>
        <dbReference type="Proteomes" id="UP001152876"/>
    </source>
</evidence>
<protein>
    <submittedName>
        <fullName evidence="2">Transmembrane protein</fullName>
    </submittedName>
</protein>
<gene>
    <name evidence="2" type="ORF">H010_16969</name>
</gene>
<evidence type="ECO:0000313" key="2">
    <source>
        <dbReference type="EMBL" id="MDG5976956.1"/>
    </source>
</evidence>
<keyword evidence="3" id="KW-1185">Reference proteome</keyword>
<feature type="transmembrane region" description="Helical" evidence="1">
    <location>
        <begin position="60"/>
        <end position="78"/>
    </location>
</feature>
<dbReference type="Proteomes" id="UP001152876">
    <property type="component" value="Unassembled WGS sequence"/>
</dbReference>
<name>A0A9X4NV61_9BURK</name>
<keyword evidence="1 2" id="KW-0812">Transmembrane</keyword>
<feature type="transmembrane region" description="Helical" evidence="1">
    <location>
        <begin position="166"/>
        <end position="184"/>
    </location>
</feature>
<organism evidence="2 3">
    <name type="scientific">Hydrogenophaga taeniospiralis CCUG 15921</name>
    <dbReference type="NCBI Taxonomy" id="1281780"/>
    <lineage>
        <taxon>Bacteria</taxon>
        <taxon>Pseudomonadati</taxon>
        <taxon>Pseudomonadota</taxon>
        <taxon>Betaproteobacteria</taxon>
        <taxon>Burkholderiales</taxon>
        <taxon>Comamonadaceae</taxon>
        <taxon>Hydrogenophaga</taxon>
    </lineage>
</organism>
<comment type="caution">
    <text evidence="2">The sequence shown here is derived from an EMBL/GenBank/DDBJ whole genome shotgun (WGS) entry which is preliminary data.</text>
</comment>
<keyword evidence="1" id="KW-1133">Transmembrane helix</keyword>
<dbReference type="AlphaFoldDB" id="A0A9X4NV61"/>
<keyword evidence="1" id="KW-0472">Membrane</keyword>
<proteinExistence type="predicted"/>
<feature type="transmembrane region" description="Helical" evidence="1">
    <location>
        <begin position="98"/>
        <end position="120"/>
    </location>
</feature>
<accession>A0A9X4NV61</accession>
<dbReference type="RefSeq" id="WP_068174254.1">
    <property type="nucleotide sequence ID" value="NZ_AOGK01000015.1"/>
</dbReference>
<dbReference type="OrthoDB" id="8537043at2"/>